<dbReference type="Proteomes" id="UP000010959">
    <property type="component" value="Unassembled WGS sequence"/>
</dbReference>
<sequence>MLASERHSARRGVLDTMLVQHLIHGPHGTDSMNMCRLAPCSMLAARKPLGTCRLNVANLIRCVSNDTNKSTSPKIAVCSFVHGVRVTVNE</sequence>
<comment type="caution">
    <text evidence="1">The sequence shown here is derived from an EMBL/GenBank/DDBJ whole genome shotgun (WGS) entry which is preliminary data.</text>
</comment>
<proteinExistence type="predicted"/>
<reference evidence="1 2" key="1">
    <citation type="journal article" date="2013" name="Mar. Genomics">
        <title>Expression of sulfatases in Rhodopirellula baltica and the diversity of sulfatases in the genus Rhodopirellula.</title>
        <authorList>
            <person name="Wegner C.E."/>
            <person name="Richter-Heitmann T."/>
            <person name="Klindworth A."/>
            <person name="Klockow C."/>
            <person name="Richter M."/>
            <person name="Achstetter T."/>
            <person name="Glockner F.O."/>
            <person name="Harder J."/>
        </authorList>
    </citation>
    <scope>NUCLEOTIDE SEQUENCE [LARGE SCALE GENOMIC DNA]</scope>
    <source>
        <strain evidence="1 2">SWK14</strain>
    </source>
</reference>
<dbReference type="EMBL" id="AMWG01000115">
    <property type="protein sequence ID" value="ELP32048.1"/>
    <property type="molecule type" value="Genomic_DNA"/>
</dbReference>
<dbReference type="PATRIC" id="fig|993516.3.peg.4292"/>
<accession>L7CDI3</accession>
<evidence type="ECO:0000313" key="1">
    <source>
        <dbReference type="EMBL" id="ELP32048.1"/>
    </source>
</evidence>
<name>L7CDI3_RHOBT</name>
<organism evidence="1 2">
    <name type="scientific">Rhodopirellula baltica SWK14</name>
    <dbReference type="NCBI Taxonomy" id="993516"/>
    <lineage>
        <taxon>Bacteria</taxon>
        <taxon>Pseudomonadati</taxon>
        <taxon>Planctomycetota</taxon>
        <taxon>Planctomycetia</taxon>
        <taxon>Pirellulales</taxon>
        <taxon>Pirellulaceae</taxon>
        <taxon>Rhodopirellula</taxon>
    </lineage>
</organism>
<protein>
    <submittedName>
        <fullName evidence="1">Uncharacterized protein</fullName>
    </submittedName>
</protein>
<evidence type="ECO:0000313" key="2">
    <source>
        <dbReference type="Proteomes" id="UP000010959"/>
    </source>
</evidence>
<dbReference type="AlphaFoldDB" id="L7CDI3"/>
<gene>
    <name evidence="1" type="ORF">RBSWK_04011</name>
</gene>